<gene>
    <name evidence="1" type="ORF">AYBTSS11_LOCUS3831</name>
</gene>
<organism evidence="1 2">
    <name type="scientific">Sphenostylis stenocarpa</name>
    <dbReference type="NCBI Taxonomy" id="92480"/>
    <lineage>
        <taxon>Eukaryota</taxon>
        <taxon>Viridiplantae</taxon>
        <taxon>Streptophyta</taxon>
        <taxon>Embryophyta</taxon>
        <taxon>Tracheophyta</taxon>
        <taxon>Spermatophyta</taxon>
        <taxon>Magnoliopsida</taxon>
        <taxon>eudicotyledons</taxon>
        <taxon>Gunneridae</taxon>
        <taxon>Pentapetalae</taxon>
        <taxon>rosids</taxon>
        <taxon>fabids</taxon>
        <taxon>Fabales</taxon>
        <taxon>Fabaceae</taxon>
        <taxon>Papilionoideae</taxon>
        <taxon>50 kb inversion clade</taxon>
        <taxon>NPAAA clade</taxon>
        <taxon>indigoferoid/millettioid clade</taxon>
        <taxon>Phaseoleae</taxon>
        <taxon>Sphenostylis</taxon>
    </lineage>
</organism>
<dbReference type="EMBL" id="OY731399">
    <property type="protein sequence ID" value="CAJ1924253.1"/>
    <property type="molecule type" value="Genomic_DNA"/>
</dbReference>
<dbReference type="Gramene" id="rna-AYBTSS11_LOCUS3831">
    <property type="protein sequence ID" value="CAJ1924253.1"/>
    <property type="gene ID" value="gene-AYBTSS11_LOCUS3831"/>
</dbReference>
<evidence type="ECO:0000313" key="1">
    <source>
        <dbReference type="EMBL" id="CAJ1924253.1"/>
    </source>
</evidence>
<dbReference type="Proteomes" id="UP001189624">
    <property type="component" value="Chromosome 2"/>
</dbReference>
<dbReference type="AlphaFoldDB" id="A0AA86S0T2"/>
<name>A0AA86S0T2_9FABA</name>
<proteinExistence type="predicted"/>
<accession>A0AA86S0T2</accession>
<evidence type="ECO:0000313" key="2">
    <source>
        <dbReference type="Proteomes" id="UP001189624"/>
    </source>
</evidence>
<protein>
    <submittedName>
        <fullName evidence="1">Uncharacterized protein</fullName>
    </submittedName>
</protein>
<sequence>MHVIYPTLHGQKASMHKITNTTDASQHHALTSATCLLDISLYQRIEPLKQYLHMLSTQDRDSTTAFTATNTSPSSVR</sequence>
<reference evidence="1" key="1">
    <citation type="submission" date="2023-10" db="EMBL/GenBank/DDBJ databases">
        <authorList>
            <person name="Domelevo Entfellner J.-B."/>
        </authorList>
    </citation>
    <scope>NUCLEOTIDE SEQUENCE</scope>
</reference>
<keyword evidence="2" id="KW-1185">Reference proteome</keyword>